<proteinExistence type="predicted"/>
<dbReference type="OrthoDB" id="6401683at2"/>
<evidence type="ECO:0008006" key="3">
    <source>
        <dbReference type="Google" id="ProtNLM"/>
    </source>
</evidence>
<reference evidence="2" key="1">
    <citation type="submission" date="2016-11" db="EMBL/GenBank/DDBJ databases">
        <authorList>
            <person name="Shukria A."/>
            <person name="Stevens D.C."/>
        </authorList>
    </citation>
    <scope>NUCLEOTIDE SEQUENCE [LARGE SCALE GENOMIC DNA]</scope>
    <source>
        <strain evidence="2">Cbfe23</strain>
    </source>
</reference>
<accession>A0A1L9BE49</accession>
<dbReference type="AlphaFoldDB" id="A0A1L9BE49"/>
<sequence length="550" mass="61175">MKKRAAPSSAKPKSRHLTILLLRKDIKEPEDALKTPSLLKGTPLPADFEFEGVIYLFDPPPREPRWIAFLKEGFPDGISFTPSAAAAAVLFIKADSRLFAVTFGQGRHLIKSDCYEIDFGLKVTLNTVDEKKLRSLDSRTFDELTVHTRRQVSRSSALDAFSVDVAQDLLGAVMGEPEDSSIAKRLAGRDALALTGPLNFSELATRCRVLLKAYKGSQYQQKFPWVDNIRLVRDLKVLETLNNELLRALNAADLQKIHLAPPEVIPWDDVAGFRYPGERHGSSEPHPDLDLAECLEALAAHKGTKVEALELSMEDLKRGKIRAVFEESSSEVEKWSLYNCLVAELRTMDALHVLSAGQWFKVEKNFAAQTLQEASALVTELKSLPSAKPHENEETYNERAARTASGLALLDKVLLRSQGAQTSIEACDLFSSSGQFIHVKRKVRSSTLSHLFAQGAVSAETFLRDEHFRTALKGRLEAKNSGIAKTLGNPAEKPEPNKYEIVFAVITNTPKEDWPGSLPFFSQLNLVRHARRLSMFGFRVSLCRIDEASP</sequence>
<protein>
    <recommendedName>
        <fullName evidence="3">Sporadically distributed protein, TIGR04141 family</fullName>
    </recommendedName>
</protein>
<gene>
    <name evidence="1" type="ORF">BON30_16010</name>
</gene>
<dbReference type="NCBIfam" id="TIGR04141">
    <property type="entry name" value="TIGR04141 family sporadically distributed protein"/>
    <property type="match status" value="1"/>
</dbReference>
<dbReference type="Pfam" id="PF19614">
    <property type="entry name" value="DUF6119"/>
    <property type="match status" value="1"/>
</dbReference>
<keyword evidence="2" id="KW-1185">Reference proteome</keyword>
<comment type="caution">
    <text evidence="1">The sequence shown here is derived from an EMBL/GenBank/DDBJ whole genome shotgun (WGS) entry which is preliminary data.</text>
</comment>
<dbReference type="Proteomes" id="UP000182229">
    <property type="component" value="Unassembled WGS sequence"/>
</dbReference>
<dbReference type="InterPro" id="IPR026487">
    <property type="entry name" value="CHP04141"/>
</dbReference>
<dbReference type="EMBL" id="MPIN01000003">
    <property type="protein sequence ID" value="OJH40506.1"/>
    <property type="molecule type" value="Genomic_DNA"/>
</dbReference>
<organism evidence="1 2">
    <name type="scientific">Cystobacter ferrugineus</name>
    <dbReference type="NCBI Taxonomy" id="83449"/>
    <lineage>
        <taxon>Bacteria</taxon>
        <taxon>Pseudomonadati</taxon>
        <taxon>Myxococcota</taxon>
        <taxon>Myxococcia</taxon>
        <taxon>Myxococcales</taxon>
        <taxon>Cystobacterineae</taxon>
        <taxon>Archangiaceae</taxon>
        <taxon>Cystobacter</taxon>
    </lineage>
</organism>
<evidence type="ECO:0000313" key="1">
    <source>
        <dbReference type="EMBL" id="OJH40506.1"/>
    </source>
</evidence>
<evidence type="ECO:0000313" key="2">
    <source>
        <dbReference type="Proteomes" id="UP000182229"/>
    </source>
</evidence>
<dbReference type="RefSeq" id="WP_071899140.1">
    <property type="nucleotide sequence ID" value="NZ_MPIN01000003.1"/>
</dbReference>
<name>A0A1L9BE49_9BACT</name>
<reference evidence="1 2" key="2">
    <citation type="submission" date="2016-12" db="EMBL/GenBank/DDBJ databases">
        <title>Draft Genome Sequence of Cystobacter ferrugineus Strain Cbfe23.</title>
        <authorList>
            <person name="Akbar S."/>
            <person name="Dowd S.E."/>
            <person name="Stevens D.C."/>
        </authorList>
    </citation>
    <scope>NUCLEOTIDE SEQUENCE [LARGE SCALE GENOMIC DNA]</scope>
    <source>
        <strain evidence="1 2">Cbfe23</strain>
    </source>
</reference>
<dbReference type="STRING" id="83449.BON30_16010"/>